<dbReference type="EMBL" id="BAABIE010000002">
    <property type="protein sequence ID" value="GAA4739501.1"/>
    <property type="molecule type" value="Genomic_DNA"/>
</dbReference>
<dbReference type="SUPFAM" id="SSF56219">
    <property type="entry name" value="DNase I-like"/>
    <property type="match status" value="1"/>
</dbReference>
<evidence type="ECO:0000313" key="3">
    <source>
        <dbReference type="EMBL" id="GAA4739501.1"/>
    </source>
</evidence>
<dbReference type="GO" id="GO:0004519">
    <property type="term" value="F:endonuclease activity"/>
    <property type="evidence" value="ECO:0007669"/>
    <property type="project" value="UniProtKB-KW"/>
</dbReference>
<keyword evidence="3" id="KW-0378">Hydrolase</keyword>
<sequence>MAVGVGLLGIYLHYTQFTGDLITSAVAFAPMLMAVALIGLLLALIVRAWWVVGIGAVVVLVGLLTQAPLYFSATSGPGEFTVMQLNLDQGRADLGELADTVAREEVDVLTVTEVTPAAWGRLEASPIAAALPYSVAYPAVAGNGGAVLSRYPISDQRRLDGFWLPNLRVVVEVPGRRPIAVYGIHVMPPYPDTADQWRRELEELSTVLSAETGPVIAAGDFNATYDHRQYRQLMVTSEGRPAMTDAAEGTGAGMVRTYPADKWFPPLLAIDHVLSRGGPEPVYFASFEVPGTDHYGVIARFRGLPTRR</sequence>
<dbReference type="InterPro" id="IPR005135">
    <property type="entry name" value="Endo/exonuclease/phosphatase"/>
</dbReference>
<proteinExistence type="predicted"/>
<reference evidence="4" key="1">
    <citation type="journal article" date="2019" name="Int. J. Syst. Evol. Microbiol.">
        <title>The Global Catalogue of Microorganisms (GCM) 10K type strain sequencing project: providing services to taxonomists for standard genome sequencing and annotation.</title>
        <authorList>
            <consortium name="The Broad Institute Genomics Platform"/>
            <consortium name="The Broad Institute Genome Sequencing Center for Infectious Disease"/>
            <person name="Wu L."/>
            <person name="Ma J."/>
        </authorList>
    </citation>
    <scope>NUCLEOTIDE SEQUENCE [LARGE SCALE GENOMIC DNA]</scope>
    <source>
        <strain evidence="4">JCM 18077</strain>
    </source>
</reference>
<feature type="transmembrane region" description="Helical" evidence="1">
    <location>
        <begin position="21"/>
        <end position="42"/>
    </location>
</feature>
<keyword evidence="1" id="KW-0472">Membrane</keyword>
<gene>
    <name evidence="3" type="ORF">GCM10023217_04140</name>
</gene>
<feature type="domain" description="Endonuclease/exonuclease/phosphatase" evidence="2">
    <location>
        <begin position="83"/>
        <end position="294"/>
    </location>
</feature>
<accession>A0ABP8YTW9</accession>
<organism evidence="3 4">
    <name type="scientific">Gordonia alkaliphila</name>
    <dbReference type="NCBI Taxonomy" id="1053547"/>
    <lineage>
        <taxon>Bacteria</taxon>
        <taxon>Bacillati</taxon>
        <taxon>Actinomycetota</taxon>
        <taxon>Actinomycetes</taxon>
        <taxon>Mycobacteriales</taxon>
        <taxon>Gordoniaceae</taxon>
        <taxon>Gordonia</taxon>
    </lineage>
</organism>
<evidence type="ECO:0000259" key="2">
    <source>
        <dbReference type="Pfam" id="PF03372"/>
    </source>
</evidence>
<evidence type="ECO:0000256" key="1">
    <source>
        <dbReference type="SAM" id="Phobius"/>
    </source>
</evidence>
<feature type="transmembrane region" description="Helical" evidence="1">
    <location>
        <begin position="49"/>
        <end position="71"/>
    </location>
</feature>
<protein>
    <submittedName>
        <fullName evidence="3">Endonuclease/exonuclease/phosphatase family protein</fullName>
    </submittedName>
</protein>
<keyword evidence="1" id="KW-1133">Transmembrane helix</keyword>
<dbReference type="Proteomes" id="UP001500822">
    <property type="component" value="Unassembled WGS sequence"/>
</dbReference>
<comment type="caution">
    <text evidence="3">The sequence shown here is derived from an EMBL/GenBank/DDBJ whole genome shotgun (WGS) entry which is preliminary data.</text>
</comment>
<keyword evidence="4" id="KW-1185">Reference proteome</keyword>
<keyword evidence="3" id="KW-0540">Nuclease</keyword>
<name>A0ABP8YTW9_9ACTN</name>
<keyword evidence="3" id="KW-0255">Endonuclease</keyword>
<dbReference type="InterPro" id="IPR036691">
    <property type="entry name" value="Endo/exonu/phosph_ase_sf"/>
</dbReference>
<keyword evidence="1" id="KW-0812">Transmembrane</keyword>
<dbReference type="Gene3D" id="3.60.10.10">
    <property type="entry name" value="Endonuclease/exonuclease/phosphatase"/>
    <property type="match status" value="1"/>
</dbReference>
<evidence type="ECO:0000313" key="4">
    <source>
        <dbReference type="Proteomes" id="UP001500822"/>
    </source>
</evidence>
<dbReference type="Pfam" id="PF03372">
    <property type="entry name" value="Exo_endo_phos"/>
    <property type="match status" value="1"/>
</dbReference>